<dbReference type="AlphaFoldDB" id="A0A1R3IUM9"/>
<dbReference type="Gramene" id="OMO86274">
    <property type="protein sequence ID" value="OMO86274"/>
    <property type="gene ID" value="CCACVL1_09671"/>
</dbReference>
<protein>
    <submittedName>
        <fullName evidence="1">Uncharacterized protein</fullName>
    </submittedName>
</protein>
<organism evidence="1 2">
    <name type="scientific">Corchorus capsularis</name>
    <name type="common">Jute</name>
    <dbReference type="NCBI Taxonomy" id="210143"/>
    <lineage>
        <taxon>Eukaryota</taxon>
        <taxon>Viridiplantae</taxon>
        <taxon>Streptophyta</taxon>
        <taxon>Embryophyta</taxon>
        <taxon>Tracheophyta</taxon>
        <taxon>Spermatophyta</taxon>
        <taxon>Magnoliopsida</taxon>
        <taxon>eudicotyledons</taxon>
        <taxon>Gunneridae</taxon>
        <taxon>Pentapetalae</taxon>
        <taxon>rosids</taxon>
        <taxon>malvids</taxon>
        <taxon>Malvales</taxon>
        <taxon>Malvaceae</taxon>
        <taxon>Grewioideae</taxon>
        <taxon>Apeibeae</taxon>
        <taxon>Corchorus</taxon>
    </lineage>
</organism>
<evidence type="ECO:0000313" key="1">
    <source>
        <dbReference type="EMBL" id="OMO86274.1"/>
    </source>
</evidence>
<dbReference type="Proteomes" id="UP000188268">
    <property type="component" value="Unassembled WGS sequence"/>
</dbReference>
<proteinExistence type="predicted"/>
<name>A0A1R3IUM9_COCAP</name>
<gene>
    <name evidence="1" type="ORF">CCACVL1_09671</name>
</gene>
<accession>A0A1R3IUM9</accession>
<keyword evidence="2" id="KW-1185">Reference proteome</keyword>
<sequence length="40" mass="4458">MAFRRKTGEPEVEVKKGGRKPEVKEVAANPVIELINHVSN</sequence>
<dbReference type="EMBL" id="AWWV01009489">
    <property type="protein sequence ID" value="OMO86274.1"/>
    <property type="molecule type" value="Genomic_DNA"/>
</dbReference>
<comment type="caution">
    <text evidence="1">The sequence shown here is derived from an EMBL/GenBank/DDBJ whole genome shotgun (WGS) entry which is preliminary data.</text>
</comment>
<evidence type="ECO:0000313" key="2">
    <source>
        <dbReference type="Proteomes" id="UP000188268"/>
    </source>
</evidence>
<reference evidence="1 2" key="1">
    <citation type="submission" date="2013-09" db="EMBL/GenBank/DDBJ databases">
        <title>Corchorus capsularis genome sequencing.</title>
        <authorList>
            <person name="Alam M."/>
            <person name="Haque M.S."/>
            <person name="Islam M.S."/>
            <person name="Emdad E.M."/>
            <person name="Islam M.M."/>
            <person name="Ahmed B."/>
            <person name="Halim A."/>
            <person name="Hossen Q.M.M."/>
            <person name="Hossain M.Z."/>
            <person name="Ahmed R."/>
            <person name="Khan M.M."/>
            <person name="Islam R."/>
            <person name="Rashid M.M."/>
            <person name="Khan S.A."/>
            <person name="Rahman M.S."/>
            <person name="Alam M."/>
        </authorList>
    </citation>
    <scope>NUCLEOTIDE SEQUENCE [LARGE SCALE GENOMIC DNA]</scope>
    <source>
        <strain evidence="2">cv. CVL-1</strain>
        <tissue evidence="1">Whole seedling</tissue>
    </source>
</reference>